<evidence type="ECO:0000313" key="2">
    <source>
        <dbReference type="EMBL" id="KAH7359002.1"/>
    </source>
</evidence>
<organism evidence="2 3">
    <name type="scientific">Plectosphaerella cucumerina</name>
    <dbReference type="NCBI Taxonomy" id="40658"/>
    <lineage>
        <taxon>Eukaryota</taxon>
        <taxon>Fungi</taxon>
        <taxon>Dikarya</taxon>
        <taxon>Ascomycota</taxon>
        <taxon>Pezizomycotina</taxon>
        <taxon>Sordariomycetes</taxon>
        <taxon>Hypocreomycetidae</taxon>
        <taxon>Glomerellales</taxon>
        <taxon>Plectosphaerellaceae</taxon>
        <taxon>Plectosphaerella</taxon>
    </lineage>
</organism>
<feature type="compositionally biased region" description="Basic and acidic residues" evidence="1">
    <location>
        <begin position="48"/>
        <end position="59"/>
    </location>
</feature>
<dbReference type="EMBL" id="JAGPXD010000004">
    <property type="protein sequence ID" value="KAH7359002.1"/>
    <property type="molecule type" value="Genomic_DNA"/>
</dbReference>
<gene>
    <name evidence="2" type="ORF">B0T11DRAFT_285553</name>
</gene>
<reference evidence="2" key="1">
    <citation type="journal article" date="2021" name="Nat. Commun.">
        <title>Genetic determinants of endophytism in the Arabidopsis root mycobiome.</title>
        <authorList>
            <person name="Mesny F."/>
            <person name="Miyauchi S."/>
            <person name="Thiergart T."/>
            <person name="Pickel B."/>
            <person name="Atanasova L."/>
            <person name="Karlsson M."/>
            <person name="Huettel B."/>
            <person name="Barry K.W."/>
            <person name="Haridas S."/>
            <person name="Chen C."/>
            <person name="Bauer D."/>
            <person name="Andreopoulos W."/>
            <person name="Pangilinan J."/>
            <person name="LaButti K."/>
            <person name="Riley R."/>
            <person name="Lipzen A."/>
            <person name="Clum A."/>
            <person name="Drula E."/>
            <person name="Henrissat B."/>
            <person name="Kohler A."/>
            <person name="Grigoriev I.V."/>
            <person name="Martin F.M."/>
            <person name="Hacquard S."/>
        </authorList>
    </citation>
    <scope>NUCLEOTIDE SEQUENCE</scope>
    <source>
        <strain evidence="2">MPI-CAGE-AT-0016</strain>
    </source>
</reference>
<keyword evidence="3" id="KW-1185">Reference proteome</keyword>
<sequence length="306" mass="35627">MDFPIGWDEQAIPPAELRRLCAAAQFAQFLNETIPPFIEEETIEKRSMEEEAKLEEPERKKLKLNKDEEEEEAEVDWRSLPFHSPPLPVQPPVPDHPLSRVSADFLDSLIQDKTRLGLAEPRIHREKLLGLLNQARFTDREKFMFFTLFCTYGTSERVLAVFDNIEHYRRHPSAEKIKAFIRDKSVPEITLLDRNTFAPALVGVADPSADFYSWAHSAPNEQLTIDNMLDRVTACQLKLDERLQIQARANFYSRFAVGEFNAYMASYVRTRDNYYARLGAEQFFLLDRRKQPLNTGRPYVREDIED</sequence>
<name>A0A8K0X3P5_9PEZI</name>
<evidence type="ECO:0000256" key="1">
    <source>
        <dbReference type="SAM" id="MobiDB-lite"/>
    </source>
</evidence>
<comment type="caution">
    <text evidence="2">The sequence shown here is derived from an EMBL/GenBank/DDBJ whole genome shotgun (WGS) entry which is preliminary data.</text>
</comment>
<protein>
    <submittedName>
        <fullName evidence="2">Uncharacterized protein</fullName>
    </submittedName>
</protein>
<proteinExistence type="predicted"/>
<dbReference type="AlphaFoldDB" id="A0A8K0X3P5"/>
<dbReference type="Proteomes" id="UP000813385">
    <property type="component" value="Unassembled WGS sequence"/>
</dbReference>
<evidence type="ECO:0000313" key="3">
    <source>
        <dbReference type="Proteomes" id="UP000813385"/>
    </source>
</evidence>
<feature type="region of interest" description="Disordered" evidence="1">
    <location>
        <begin position="48"/>
        <end position="67"/>
    </location>
</feature>
<accession>A0A8K0X3P5</accession>